<organism evidence="1 2">
    <name type="scientific">Coffea canephora</name>
    <name type="common">Robusta coffee</name>
    <dbReference type="NCBI Taxonomy" id="49390"/>
    <lineage>
        <taxon>Eukaryota</taxon>
        <taxon>Viridiplantae</taxon>
        <taxon>Streptophyta</taxon>
        <taxon>Embryophyta</taxon>
        <taxon>Tracheophyta</taxon>
        <taxon>Spermatophyta</taxon>
        <taxon>Magnoliopsida</taxon>
        <taxon>eudicotyledons</taxon>
        <taxon>Gunneridae</taxon>
        <taxon>Pentapetalae</taxon>
        <taxon>asterids</taxon>
        <taxon>lamiids</taxon>
        <taxon>Gentianales</taxon>
        <taxon>Rubiaceae</taxon>
        <taxon>Ixoroideae</taxon>
        <taxon>Gardenieae complex</taxon>
        <taxon>Bertiereae - Coffeeae clade</taxon>
        <taxon>Coffeeae</taxon>
        <taxon>Coffea</taxon>
    </lineage>
</organism>
<protein>
    <submittedName>
        <fullName evidence="1">Uncharacterized protein</fullName>
    </submittedName>
</protein>
<proteinExistence type="predicted"/>
<reference evidence="2" key="1">
    <citation type="journal article" date="2014" name="Science">
        <title>The coffee genome provides insight into the convergent evolution of caffeine biosynthesis.</title>
        <authorList>
            <person name="Denoeud F."/>
            <person name="Carretero-Paulet L."/>
            <person name="Dereeper A."/>
            <person name="Droc G."/>
            <person name="Guyot R."/>
            <person name="Pietrella M."/>
            <person name="Zheng C."/>
            <person name="Alberti A."/>
            <person name="Anthony F."/>
            <person name="Aprea G."/>
            <person name="Aury J.M."/>
            <person name="Bento P."/>
            <person name="Bernard M."/>
            <person name="Bocs S."/>
            <person name="Campa C."/>
            <person name="Cenci A."/>
            <person name="Combes M.C."/>
            <person name="Crouzillat D."/>
            <person name="Da Silva C."/>
            <person name="Daddiego L."/>
            <person name="De Bellis F."/>
            <person name="Dussert S."/>
            <person name="Garsmeur O."/>
            <person name="Gayraud T."/>
            <person name="Guignon V."/>
            <person name="Jahn K."/>
            <person name="Jamilloux V."/>
            <person name="Joet T."/>
            <person name="Labadie K."/>
            <person name="Lan T."/>
            <person name="Leclercq J."/>
            <person name="Lepelley M."/>
            <person name="Leroy T."/>
            <person name="Li L.T."/>
            <person name="Librado P."/>
            <person name="Lopez L."/>
            <person name="Munoz A."/>
            <person name="Noel B."/>
            <person name="Pallavicini A."/>
            <person name="Perrotta G."/>
            <person name="Poncet V."/>
            <person name="Pot D."/>
            <person name="Priyono X."/>
            <person name="Rigoreau M."/>
            <person name="Rouard M."/>
            <person name="Rozas J."/>
            <person name="Tranchant-Dubreuil C."/>
            <person name="VanBuren R."/>
            <person name="Zhang Q."/>
            <person name="Andrade A.C."/>
            <person name="Argout X."/>
            <person name="Bertrand B."/>
            <person name="de Kochko A."/>
            <person name="Graziosi G."/>
            <person name="Henry R.J."/>
            <person name="Jayarama X."/>
            <person name="Ming R."/>
            <person name="Nagai C."/>
            <person name="Rounsley S."/>
            <person name="Sankoff D."/>
            <person name="Giuliano G."/>
            <person name="Albert V.A."/>
            <person name="Wincker P."/>
            <person name="Lashermes P."/>
        </authorList>
    </citation>
    <scope>NUCLEOTIDE SEQUENCE [LARGE SCALE GENOMIC DNA]</scope>
    <source>
        <strain evidence="2">cv. DH200-94</strain>
    </source>
</reference>
<sequence length="178" mass="20226">MFTILHHNNRDRAWQSLLHLSLSLRLSTEDGKEIALAKHSLDVLGKRLQISRIDAPRTTVVRVLYNQSVKGSKIIQVCNSLGKTRFVRMRSPGIMDIHFKLAEWPNMLKILNRLNAVAIGGQTLLAQPASVFPPDILQILWSHPEERKHVKTLVQKLLQELGENVVHKVGLTDLADFY</sequence>
<accession>A0A068TTA5</accession>
<dbReference type="OrthoDB" id="1938644at2759"/>
<evidence type="ECO:0000313" key="1">
    <source>
        <dbReference type="EMBL" id="CDO99252.1"/>
    </source>
</evidence>
<dbReference type="InterPro" id="IPR058942">
    <property type="entry name" value="AT3G52170-like"/>
</dbReference>
<dbReference type="Gramene" id="CDO99252">
    <property type="protein sequence ID" value="CDO99252"/>
    <property type="gene ID" value="GSCOC_T00026336001"/>
</dbReference>
<dbReference type="OMA" id="WISIDGH"/>
<name>A0A068TTA5_COFCA</name>
<dbReference type="EMBL" id="HG739087">
    <property type="protein sequence ID" value="CDO99252.1"/>
    <property type="molecule type" value="Genomic_DNA"/>
</dbReference>
<gene>
    <name evidence="1" type="ORF">GSCOC_T00026336001</name>
</gene>
<dbReference type="PANTHER" id="PTHR34568">
    <property type="entry name" value="RRM DOMAIN-CONTAINING PROTEIN"/>
    <property type="match status" value="1"/>
</dbReference>
<dbReference type="Proteomes" id="UP000295252">
    <property type="component" value="Chromosome V"/>
</dbReference>
<dbReference type="InParanoid" id="A0A068TTA5"/>
<dbReference type="AlphaFoldDB" id="A0A068TTA5"/>
<evidence type="ECO:0000313" key="2">
    <source>
        <dbReference type="Proteomes" id="UP000295252"/>
    </source>
</evidence>
<keyword evidence="2" id="KW-1185">Reference proteome</keyword>
<dbReference type="PANTHER" id="PTHR34568:SF5">
    <property type="entry name" value="RNA-BINDING (RRM_RBD_RNP MOTIFS) FAMILY PROTEIN"/>
    <property type="match status" value="1"/>
</dbReference>
<dbReference type="PhylomeDB" id="A0A068TTA5"/>